<reference evidence="3 4" key="1">
    <citation type="journal article" date="2016" name="Nat. Commun.">
        <title>Thousands of microbial genomes shed light on interconnected biogeochemical processes in an aquifer system.</title>
        <authorList>
            <person name="Anantharaman K."/>
            <person name="Brown C.T."/>
            <person name="Hug L.A."/>
            <person name="Sharon I."/>
            <person name="Castelle C.J."/>
            <person name="Probst A.J."/>
            <person name="Thomas B.C."/>
            <person name="Singh A."/>
            <person name="Wilkins M.J."/>
            <person name="Karaoz U."/>
            <person name="Brodie E.L."/>
            <person name="Williams K.H."/>
            <person name="Hubbard S.S."/>
            <person name="Banfield J.F."/>
        </authorList>
    </citation>
    <scope>NUCLEOTIDE SEQUENCE [LARGE SCALE GENOMIC DNA]</scope>
</reference>
<name>A0A1F8BN13_9BACT</name>
<accession>A0A1F8BN13</accession>
<evidence type="ECO:0000313" key="4">
    <source>
        <dbReference type="Proteomes" id="UP000177060"/>
    </source>
</evidence>
<sequence>MFWQNFLTSNSGYGLPTILLIIVLAWLFFWKGYALWRAARNGQKYWFIALLLVSTVGILEIVYLSFFQKPPQSPFKGLLKRLKFKGKK</sequence>
<keyword evidence="1" id="KW-0812">Transmembrane</keyword>
<dbReference type="AlphaFoldDB" id="A0A1F8BN13"/>
<keyword evidence="1" id="KW-1133">Transmembrane helix</keyword>
<feature type="domain" description="DUF5652" evidence="2">
    <location>
        <begin position="17"/>
        <end position="70"/>
    </location>
</feature>
<dbReference type="InterPro" id="IPR043712">
    <property type="entry name" value="DUF5652"/>
</dbReference>
<organism evidence="3 4">
    <name type="scientific">Candidatus Woesebacteria bacterium RIFCSPLOWO2_01_FULL_39_14</name>
    <dbReference type="NCBI Taxonomy" id="1802518"/>
    <lineage>
        <taxon>Bacteria</taxon>
        <taxon>Candidatus Woeseibacteriota</taxon>
    </lineage>
</organism>
<protein>
    <recommendedName>
        <fullName evidence="2">DUF5652 domain-containing protein</fullName>
    </recommendedName>
</protein>
<gene>
    <name evidence="3" type="ORF">A3A52_00885</name>
</gene>
<evidence type="ECO:0000259" key="2">
    <source>
        <dbReference type="Pfam" id="PF18893"/>
    </source>
</evidence>
<evidence type="ECO:0000313" key="3">
    <source>
        <dbReference type="EMBL" id="OGM65464.1"/>
    </source>
</evidence>
<comment type="caution">
    <text evidence="3">The sequence shown here is derived from an EMBL/GenBank/DDBJ whole genome shotgun (WGS) entry which is preliminary data.</text>
</comment>
<dbReference type="Pfam" id="PF18893">
    <property type="entry name" value="DUF5652"/>
    <property type="match status" value="1"/>
</dbReference>
<dbReference type="EMBL" id="MGHE01000004">
    <property type="protein sequence ID" value="OGM65464.1"/>
    <property type="molecule type" value="Genomic_DNA"/>
</dbReference>
<keyword evidence="1" id="KW-0472">Membrane</keyword>
<evidence type="ECO:0000256" key="1">
    <source>
        <dbReference type="SAM" id="Phobius"/>
    </source>
</evidence>
<dbReference type="Proteomes" id="UP000177060">
    <property type="component" value="Unassembled WGS sequence"/>
</dbReference>
<proteinExistence type="predicted"/>
<feature type="transmembrane region" description="Helical" evidence="1">
    <location>
        <begin position="45"/>
        <end position="66"/>
    </location>
</feature>
<feature type="transmembrane region" description="Helical" evidence="1">
    <location>
        <begin position="12"/>
        <end position="33"/>
    </location>
</feature>